<dbReference type="Proteomes" id="UP000225190">
    <property type="component" value="Segment"/>
</dbReference>
<evidence type="ECO:0000256" key="1">
    <source>
        <dbReference type="SAM" id="MobiDB-lite"/>
    </source>
</evidence>
<accession>A0A1I9L2E2</accession>
<feature type="region of interest" description="Disordered" evidence="1">
    <location>
        <begin position="1"/>
        <end position="46"/>
    </location>
</feature>
<organism evidence="2 3">
    <name type="scientific">Xanthomonas phage XAJ2</name>
    <dbReference type="NCBI Taxonomy" id="1775249"/>
    <lineage>
        <taxon>Viruses</taxon>
        <taxon>Duplodnaviria</taxon>
        <taxon>Heunggongvirae</taxon>
        <taxon>Uroviricota</taxon>
        <taxon>Caudoviricetes</taxon>
        <taxon>Caudoviricetes incertae sedis</taxon>
        <taxon>Xajduovirus</taxon>
        <taxon>Xajduovirus XAJ2</taxon>
    </lineage>
</organism>
<keyword evidence="3" id="KW-1185">Reference proteome</keyword>
<feature type="compositionally biased region" description="Basic and acidic residues" evidence="1">
    <location>
        <begin position="1"/>
        <end position="21"/>
    </location>
</feature>
<sequence length="103" mass="11039">MKSLAERKAFREKQRAQEKGRAQSQSDESVPDGASDEDFDATDFVGRKQEDVIAELGNLTPERLALVEAAEKSGKDRTGIANAIAELKNKKTTGAAGWSSTAG</sequence>
<reference evidence="2 3" key="1">
    <citation type="submission" date="2015-11" db="EMBL/GenBank/DDBJ databases">
        <title>Bacteriophages of Xanthomonas arboricola pv. juglandis: Characterization of two phages.</title>
        <authorList>
            <person name="Domotor D."/>
            <person name="Frank T."/>
            <person name="Rakhely G."/>
            <person name="Doffkay Z."/>
            <person name="Schneider G."/>
            <person name="Kovacs T."/>
        </authorList>
    </citation>
    <scope>NUCLEOTIDE SEQUENCE [LARGE SCALE GENOMIC DNA]</scope>
</reference>
<proteinExistence type="predicted"/>
<evidence type="ECO:0000313" key="3">
    <source>
        <dbReference type="Proteomes" id="UP000225190"/>
    </source>
</evidence>
<evidence type="ECO:0000313" key="2">
    <source>
        <dbReference type="EMBL" id="AMW36129.1"/>
    </source>
</evidence>
<name>A0A1I9L2E2_9CAUD</name>
<protein>
    <submittedName>
        <fullName evidence="2">Uncharacterized protein</fullName>
    </submittedName>
</protein>
<dbReference type="EMBL" id="KU197014">
    <property type="protein sequence ID" value="AMW36129.1"/>
    <property type="molecule type" value="Genomic_DNA"/>
</dbReference>